<name>A0ABS8W6E0_DATST</name>
<keyword evidence="1" id="KW-0443">Lipid metabolism</keyword>
<keyword evidence="1" id="KW-0444">Lipid biosynthesis</keyword>
<dbReference type="PANTHER" id="PTHR11011">
    <property type="entry name" value="MALE STERILITY PROTEIN 2-RELATED"/>
    <property type="match status" value="1"/>
</dbReference>
<reference evidence="3 4" key="1">
    <citation type="journal article" date="2021" name="BMC Genomics">
        <title>Datura genome reveals duplications of psychoactive alkaloid biosynthetic genes and high mutation rate following tissue culture.</title>
        <authorList>
            <person name="Rajewski A."/>
            <person name="Carter-House D."/>
            <person name="Stajich J."/>
            <person name="Litt A."/>
        </authorList>
    </citation>
    <scope>NUCLEOTIDE SEQUENCE [LARGE SCALE GENOMIC DNA]</scope>
    <source>
        <strain evidence="3">AR-01</strain>
    </source>
</reference>
<dbReference type="InterPro" id="IPR026055">
    <property type="entry name" value="FAR"/>
</dbReference>
<dbReference type="PANTHER" id="PTHR11011:SF86">
    <property type="entry name" value="FATTY ACYL-COA REDUCTASE"/>
    <property type="match status" value="1"/>
</dbReference>
<dbReference type="EC" id="1.2.1.84" evidence="1"/>
<dbReference type="EMBL" id="JACEIK010006656">
    <property type="protein sequence ID" value="MCE2056058.1"/>
    <property type="molecule type" value="Genomic_DNA"/>
</dbReference>
<dbReference type="Gene3D" id="3.40.50.720">
    <property type="entry name" value="NAD(P)-binding Rossmann-like Domain"/>
    <property type="match status" value="1"/>
</dbReference>
<feature type="domain" description="Thioester reductase (TE)" evidence="2">
    <location>
        <begin position="13"/>
        <end position="59"/>
    </location>
</feature>
<keyword evidence="4" id="KW-1185">Reference proteome</keyword>
<comment type="caution">
    <text evidence="3">The sequence shown here is derived from an EMBL/GenBank/DDBJ whole genome shotgun (WGS) entry which is preliminary data.</text>
</comment>
<evidence type="ECO:0000313" key="3">
    <source>
        <dbReference type="EMBL" id="MCE2056058.1"/>
    </source>
</evidence>
<proteinExistence type="inferred from homology"/>
<accession>A0ABS8W6E0</accession>
<dbReference type="Pfam" id="PF07993">
    <property type="entry name" value="NAD_binding_4"/>
    <property type="match status" value="1"/>
</dbReference>
<sequence>MEDQFLQGKTILITGITGFLAKILTEKILRVLPNVKKLYLLIRATDSNSAKERFNNEVLPNYVLLVNGRVRIFGVLTAGYKNGFVRSSKGEVGCQPTGLYRRQGFPCSWGYSL</sequence>
<comment type="function">
    <text evidence="1">Catalyzes the reduction of fatty acyl-CoA to fatty alcohols.</text>
</comment>
<keyword evidence="1" id="KW-0521">NADP</keyword>
<dbReference type="InterPro" id="IPR013120">
    <property type="entry name" value="FAR_NAD-bd"/>
</dbReference>
<evidence type="ECO:0000256" key="1">
    <source>
        <dbReference type="RuleBase" id="RU363097"/>
    </source>
</evidence>
<gene>
    <name evidence="3" type="ORF">HAX54_043976</name>
</gene>
<evidence type="ECO:0000259" key="2">
    <source>
        <dbReference type="Pfam" id="PF07993"/>
    </source>
</evidence>
<dbReference type="Proteomes" id="UP000823775">
    <property type="component" value="Unassembled WGS sequence"/>
</dbReference>
<organism evidence="3 4">
    <name type="scientific">Datura stramonium</name>
    <name type="common">Jimsonweed</name>
    <name type="synonym">Common thornapple</name>
    <dbReference type="NCBI Taxonomy" id="4076"/>
    <lineage>
        <taxon>Eukaryota</taxon>
        <taxon>Viridiplantae</taxon>
        <taxon>Streptophyta</taxon>
        <taxon>Embryophyta</taxon>
        <taxon>Tracheophyta</taxon>
        <taxon>Spermatophyta</taxon>
        <taxon>Magnoliopsida</taxon>
        <taxon>eudicotyledons</taxon>
        <taxon>Gunneridae</taxon>
        <taxon>Pentapetalae</taxon>
        <taxon>asterids</taxon>
        <taxon>lamiids</taxon>
        <taxon>Solanales</taxon>
        <taxon>Solanaceae</taxon>
        <taxon>Solanoideae</taxon>
        <taxon>Datureae</taxon>
        <taxon>Datura</taxon>
    </lineage>
</organism>
<keyword evidence="1" id="KW-0560">Oxidoreductase</keyword>
<protein>
    <recommendedName>
        <fullName evidence="1">Fatty acyl-CoA reductase</fullName>
        <ecNumber evidence="1">1.2.1.84</ecNumber>
    </recommendedName>
</protein>
<evidence type="ECO:0000313" key="4">
    <source>
        <dbReference type="Proteomes" id="UP000823775"/>
    </source>
</evidence>
<comment type="similarity">
    <text evidence="1">Belongs to the fatty acyl-CoA reductase family.</text>
</comment>
<comment type="catalytic activity">
    <reaction evidence="1">
        <text>a long-chain fatty acyl-CoA + 2 NADPH + 2 H(+) = a long-chain primary fatty alcohol + 2 NADP(+) + CoA</text>
        <dbReference type="Rhea" id="RHEA:52716"/>
        <dbReference type="ChEBI" id="CHEBI:15378"/>
        <dbReference type="ChEBI" id="CHEBI:57287"/>
        <dbReference type="ChEBI" id="CHEBI:57783"/>
        <dbReference type="ChEBI" id="CHEBI:58349"/>
        <dbReference type="ChEBI" id="CHEBI:77396"/>
        <dbReference type="ChEBI" id="CHEBI:83139"/>
        <dbReference type="EC" id="1.2.1.84"/>
    </reaction>
</comment>